<evidence type="ECO:0000256" key="6">
    <source>
        <dbReference type="ARBA" id="ARBA00023141"/>
    </source>
</evidence>
<comment type="function">
    <text evidence="1 8">Stereospecific condensation of phosphoenolpyruvate (PEP) and D-erythrose-4-phosphate (E4P) giving rise to 3-deoxy-D-arabino-heptulosonate-7-phosphate (DAHP).</text>
</comment>
<feature type="domain" description="DAHP synthetase I/KDSA" evidence="9">
    <location>
        <begin position="44"/>
        <end position="333"/>
    </location>
</feature>
<evidence type="ECO:0000256" key="3">
    <source>
        <dbReference type="ARBA" id="ARBA00007985"/>
    </source>
</evidence>
<evidence type="ECO:0000313" key="10">
    <source>
        <dbReference type="EMBL" id="TCS38669.1"/>
    </source>
</evidence>
<dbReference type="NCBIfam" id="TIGR00034">
    <property type="entry name" value="aroFGH"/>
    <property type="match status" value="1"/>
</dbReference>
<dbReference type="GO" id="GO:0005737">
    <property type="term" value="C:cytoplasm"/>
    <property type="evidence" value="ECO:0007669"/>
    <property type="project" value="TreeGrafter"/>
</dbReference>
<dbReference type="InterPro" id="IPR006218">
    <property type="entry name" value="DAHP1/KDSA"/>
</dbReference>
<dbReference type="GO" id="GO:0003849">
    <property type="term" value="F:3-deoxy-7-phosphoheptulonate synthase activity"/>
    <property type="evidence" value="ECO:0007669"/>
    <property type="project" value="UniProtKB-EC"/>
</dbReference>
<accession>A0A4R3I402</accession>
<dbReference type="NCBIfam" id="NF009396">
    <property type="entry name" value="PRK12756.1"/>
    <property type="match status" value="1"/>
</dbReference>
<evidence type="ECO:0000259" key="9">
    <source>
        <dbReference type="Pfam" id="PF00793"/>
    </source>
</evidence>
<dbReference type="OrthoDB" id="9807331at2"/>
<dbReference type="GO" id="GO:0009073">
    <property type="term" value="P:aromatic amino acid family biosynthetic process"/>
    <property type="evidence" value="ECO:0007669"/>
    <property type="project" value="UniProtKB-KW"/>
</dbReference>
<dbReference type="PIRSF" id="PIRSF001361">
    <property type="entry name" value="DAHP_synthase"/>
    <property type="match status" value="1"/>
</dbReference>
<protein>
    <recommendedName>
        <fullName evidence="8">Phospho-2-dehydro-3-deoxyheptonate aldolase</fullName>
        <ecNumber evidence="8">2.5.1.54</ecNumber>
    </recommendedName>
</protein>
<reference evidence="10 11" key="1">
    <citation type="submission" date="2019-03" db="EMBL/GenBank/DDBJ databases">
        <title>Genomic Encyclopedia of Type Strains, Phase IV (KMG-IV): sequencing the most valuable type-strain genomes for metagenomic binning, comparative biology and taxonomic classification.</title>
        <authorList>
            <person name="Goeker M."/>
        </authorList>
    </citation>
    <scope>NUCLEOTIDE SEQUENCE [LARGE SCALE GENOMIC DNA]</scope>
    <source>
        <strain evidence="10 11">DSM 7445</strain>
    </source>
</reference>
<dbReference type="InterPro" id="IPR006219">
    <property type="entry name" value="DAHP_synth_1"/>
</dbReference>
<dbReference type="PANTHER" id="PTHR21225:SF12">
    <property type="entry name" value="PHOSPHO-2-DEHYDRO-3-DEOXYHEPTONATE ALDOLASE, TYROSINE-INHIBITED"/>
    <property type="match status" value="1"/>
</dbReference>
<dbReference type="GO" id="GO:0008652">
    <property type="term" value="P:amino acid biosynthetic process"/>
    <property type="evidence" value="ECO:0007669"/>
    <property type="project" value="UniProtKB-KW"/>
</dbReference>
<gene>
    <name evidence="10" type="ORF">EDC30_102410</name>
</gene>
<dbReference type="SUPFAM" id="SSF51569">
    <property type="entry name" value="Aldolase"/>
    <property type="match status" value="1"/>
</dbReference>
<dbReference type="GO" id="GO:0042802">
    <property type="term" value="F:identical protein binding"/>
    <property type="evidence" value="ECO:0007669"/>
    <property type="project" value="UniProtKB-ARBA"/>
</dbReference>
<comment type="catalytic activity">
    <reaction evidence="7 8">
        <text>D-erythrose 4-phosphate + phosphoenolpyruvate + H2O = 7-phospho-2-dehydro-3-deoxy-D-arabino-heptonate + phosphate</text>
        <dbReference type="Rhea" id="RHEA:14717"/>
        <dbReference type="ChEBI" id="CHEBI:15377"/>
        <dbReference type="ChEBI" id="CHEBI:16897"/>
        <dbReference type="ChEBI" id="CHEBI:43474"/>
        <dbReference type="ChEBI" id="CHEBI:58394"/>
        <dbReference type="ChEBI" id="CHEBI:58702"/>
        <dbReference type="EC" id="2.5.1.54"/>
    </reaction>
</comment>
<name>A0A4R3I402_PAULE</name>
<comment type="caution">
    <text evidence="10">The sequence shown here is derived from an EMBL/GenBank/DDBJ whole genome shotgun (WGS) entry which is preliminary data.</text>
</comment>
<comment type="similarity">
    <text evidence="3 8">Belongs to the class-I DAHP synthase family.</text>
</comment>
<evidence type="ECO:0000256" key="8">
    <source>
        <dbReference type="PIRNR" id="PIRNR001361"/>
    </source>
</evidence>
<dbReference type="EMBL" id="SLZQ01000002">
    <property type="protein sequence ID" value="TCS38669.1"/>
    <property type="molecule type" value="Genomic_DNA"/>
</dbReference>
<evidence type="ECO:0000256" key="2">
    <source>
        <dbReference type="ARBA" id="ARBA00004688"/>
    </source>
</evidence>
<dbReference type="NCBIfam" id="NF009395">
    <property type="entry name" value="PRK12755.1"/>
    <property type="match status" value="1"/>
</dbReference>
<evidence type="ECO:0000256" key="5">
    <source>
        <dbReference type="ARBA" id="ARBA00022679"/>
    </source>
</evidence>
<evidence type="ECO:0000313" key="11">
    <source>
        <dbReference type="Proteomes" id="UP000295382"/>
    </source>
</evidence>
<evidence type="ECO:0000256" key="1">
    <source>
        <dbReference type="ARBA" id="ARBA00003726"/>
    </source>
</evidence>
<sequence length="357" mass="38586">MPRTDDLRIRELKELTPPSHLIREFPCSAKVGEVVANARTSLHRILHGQDDRLMVVIGPCSIHDPKAAMEYANLLLKARQRYAGELEVVMRVYFEKPRTTVGWKGLINDPYMDNSFRINDGLRMARELLVNINELGLPAGTEFLDVISPQYFADLISWGAIGARTTESQVHRELASGLSCPVGFKNGTDGNVKIAVDAIKAASQPHHFLSVTKGGHSAIVSTSGNEDCHIILRGGKAPNYDAESVDAAAKAIAASGLASRLMIDASHANSSKKPENQVPVCANIGEQIAAGDTRIVGVMVESNLVAGRQDLVEGKELVYGQSITDGCISWDQSLGVLEVLAAAVKQRRLKEGSKEEG</sequence>
<dbReference type="Pfam" id="PF00793">
    <property type="entry name" value="DAHP_synth_1"/>
    <property type="match status" value="1"/>
</dbReference>
<dbReference type="AlphaFoldDB" id="A0A4R3I402"/>
<keyword evidence="4 8" id="KW-0028">Amino-acid biosynthesis</keyword>
<dbReference type="PANTHER" id="PTHR21225">
    <property type="entry name" value="PHOSPHO-2-DEHYDRO-3-DEOXYHEPTONATE ALDOLASE DAHP SYNTHETASE"/>
    <property type="match status" value="1"/>
</dbReference>
<dbReference type="EC" id="2.5.1.54" evidence="8"/>
<dbReference type="InterPro" id="IPR013785">
    <property type="entry name" value="Aldolase_TIM"/>
</dbReference>
<evidence type="ECO:0000256" key="7">
    <source>
        <dbReference type="ARBA" id="ARBA00047508"/>
    </source>
</evidence>
<evidence type="ECO:0000256" key="4">
    <source>
        <dbReference type="ARBA" id="ARBA00022605"/>
    </source>
</evidence>
<dbReference type="FunFam" id="3.20.20.70:FF:000005">
    <property type="entry name" value="Phospho-2-dehydro-3-deoxyheptonate aldolase"/>
    <property type="match status" value="1"/>
</dbReference>
<keyword evidence="11" id="KW-1185">Reference proteome</keyword>
<keyword evidence="6 8" id="KW-0057">Aromatic amino acid biosynthesis</keyword>
<dbReference type="NCBIfam" id="NF006723">
    <property type="entry name" value="PRK09261.1-1"/>
    <property type="match status" value="1"/>
</dbReference>
<proteinExistence type="inferred from homology"/>
<organism evidence="10 11">
    <name type="scientific">Paucimonas lemoignei</name>
    <name type="common">Pseudomonas lemoignei</name>
    <dbReference type="NCBI Taxonomy" id="29443"/>
    <lineage>
        <taxon>Bacteria</taxon>
        <taxon>Pseudomonadati</taxon>
        <taxon>Pseudomonadota</taxon>
        <taxon>Betaproteobacteria</taxon>
        <taxon>Burkholderiales</taxon>
        <taxon>Burkholderiaceae</taxon>
        <taxon>Paucimonas</taxon>
    </lineage>
</organism>
<dbReference type="Proteomes" id="UP000295382">
    <property type="component" value="Unassembled WGS sequence"/>
</dbReference>
<dbReference type="GO" id="GO:0009423">
    <property type="term" value="P:chorismate biosynthetic process"/>
    <property type="evidence" value="ECO:0007669"/>
    <property type="project" value="UniProtKB-UniPathway"/>
</dbReference>
<dbReference type="RefSeq" id="WP_132257722.1">
    <property type="nucleotide sequence ID" value="NZ_SLZQ01000002.1"/>
</dbReference>
<keyword evidence="5 8" id="KW-0808">Transferase</keyword>
<dbReference type="UniPathway" id="UPA00053">
    <property type="reaction ID" value="UER00084"/>
</dbReference>
<comment type="pathway">
    <text evidence="2 8">Metabolic intermediate biosynthesis; chorismate biosynthesis; chorismate from D-erythrose 4-phosphate and phosphoenolpyruvate: step 1/7.</text>
</comment>
<dbReference type="Gene3D" id="3.20.20.70">
    <property type="entry name" value="Aldolase class I"/>
    <property type="match status" value="1"/>
</dbReference>